<dbReference type="SUPFAM" id="SSF52518">
    <property type="entry name" value="Thiamin diphosphate-binding fold (THDP-binding)"/>
    <property type="match status" value="2"/>
</dbReference>
<comment type="pathway">
    <text evidence="6">Quinol/quinone metabolism; menaquinone biosynthesis.</text>
</comment>
<proteinExistence type="inferred from homology"/>
<evidence type="ECO:0000259" key="7">
    <source>
        <dbReference type="Pfam" id="PF02775"/>
    </source>
</evidence>
<evidence type="ECO:0000256" key="4">
    <source>
        <dbReference type="ARBA" id="ARBA00023052"/>
    </source>
</evidence>
<dbReference type="EMBL" id="CP138858">
    <property type="protein sequence ID" value="WPJ96070.1"/>
    <property type="molecule type" value="Genomic_DNA"/>
</dbReference>
<dbReference type="Pfam" id="PF16582">
    <property type="entry name" value="TPP_enzyme_M_2"/>
    <property type="match status" value="1"/>
</dbReference>
<evidence type="ECO:0000259" key="8">
    <source>
        <dbReference type="Pfam" id="PF02776"/>
    </source>
</evidence>
<dbReference type="Pfam" id="PF02776">
    <property type="entry name" value="TPP_enzyme_N"/>
    <property type="match status" value="1"/>
</dbReference>
<feature type="domain" description="Menaquinone biosynthesis protein MenD middle" evidence="9">
    <location>
        <begin position="236"/>
        <end position="420"/>
    </location>
</feature>
<comment type="function">
    <text evidence="6">Catalyzes the thiamine diphosphate-dependent decarboxylation of 2-oxoglutarate and the subsequent addition of the resulting succinic semialdehyde-thiamine pyrophosphate anion to isochorismate to yield 2-succinyl-5-enolpyruvyl-6-hydroxy-3-cyclohexene-1-carboxylate (SEPHCHC).</text>
</comment>
<dbReference type="InterPro" id="IPR004433">
    <property type="entry name" value="MenaQ_synth_MenD"/>
</dbReference>
<name>A0ABZ0RM56_9BACT</name>
<dbReference type="EC" id="2.2.1.9" evidence="6"/>
<dbReference type="InterPro" id="IPR012001">
    <property type="entry name" value="Thiamin_PyroP_enz_TPP-bd_dom"/>
</dbReference>
<feature type="domain" description="Thiamine pyrophosphate enzyme TPP-binding" evidence="7">
    <location>
        <begin position="430"/>
        <end position="557"/>
    </location>
</feature>
<keyword evidence="3 6" id="KW-0460">Magnesium</keyword>
<dbReference type="NCBIfam" id="TIGR00173">
    <property type="entry name" value="menD"/>
    <property type="match status" value="1"/>
</dbReference>
<feature type="domain" description="Thiamine pyrophosphate enzyme N-terminal TPP-binding" evidence="8">
    <location>
        <begin position="23"/>
        <end position="135"/>
    </location>
</feature>
<sequence length="588" mass="62447">MSLPVTELFDLIARSNVNSAWGALTVEVLARLGVECIVTSPGSRSTPLTIAAARNARVEALTILDERSAAFYALGLAKRTGRPVALVCTSGSAAVNYWPAVLEASMSGTPLLLLTADRPAELRGCSSGQTIDQLKLYGDCVRHFSELALPECTPGMLAYLRQTLVHAVNISLGANAGPVHLNFPFRDPLSPDPRATQGVVAASVMEEAATVSTRPCEAVALGVGLDLVALERLSSHSKGLIIVGAENPRCGDEAFADAVAMISNKLGWPVLADVLNPLRNHASESSALITRYDSFLRGAESESSSLQPTAILQIGTLPTSKVLRAWLGARDAVSFLLTARPLNTDPLHRVATPLYGDVHSLAEHLQHQRVDTEWAAEWSSCEARATLAIDQQMQGIETLFEGKVAWLLSQHLPVGTTVFLASSMSVRYAEYFWVAGNRACGVYCNRGANGIDGTLSTALGVAHGGSPAVLLTGDLAFLHDSNGLLAANQLRGSLTVILINNNGGGIFEHLPVAELDPPFETYFSTPQNVDIAKVCAAHGVPHQAISDWAQLVATITGATVPGLRILELTTDRKADRQHLLEILSASTL</sequence>
<comment type="pathway">
    <text evidence="6">Quinol/quinone metabolism; 1,4-dihydroxy-2-naphthoate biosynthesis; 1,4-dihydroxy-2-naphthoate from chorismate: step 2/7.</text>
</comment>
<evidence type="ECO:0000313" key="11">
    <source>
        <dbReference type="Proteomes" id="UP001324993"/>
    </source>
</evidence>
<organism evidence="10 11">
    <name type="scientific">Coraliomargarita algicola</name>
    <dbReference type="NCBI Taxonomy" id="3092156"/>
    <lineage>
        <taxon>Bacteria</taxon>
        <taxon>Pseudomonadati</taxon>
        <taxon>Verrucomicrobiota</taxon>
        <taxon>Opitutia</taxon>
        <taxon>Puniceicoccales</taxon>
        <taxon>Coraliomargaritaceae</taxon>
        <taxon>Coraliomargarita</taxon>
    </lineage>
</organism>
<dbReference type="InterPro" id="IPR029061">
    <property type="entry name" value="THDP-binding"/>
</dbReference>
<evidence type="ECO:0000256" key="3">
    <source>
        <dbReference type="ARBA" id="ARBA00022842"/>
    </source>
</evidence>
<keyword evidence="5 6" id="KW-0464">Manganese</keyword>
<dbReference type="PANTHER" id="PTHR42916">
    <property type="entry name" value="2-SUCCINYL-5-ENOLPYRUVYL-6-HYDROXY-3-CYCLOHEXENE-1-CARBOXYLATE SYNTHASE"/>
    <property type="match status" value="1"/>
</dbReference>
<dbReference type="GO" id="GO:0070204">
    <property type="term" value="F:2-succinyl-5-enolpyruvyl-6-hydroxy-3-cyclohexene-1-carboxylic-acid synthase activity"/>
    <property type="evidence" value="ECO:0007669"/>
    <property type="project" value="UniProtKB-EC"/>
</dbReference>
<evidence type="ECO:0000256" key="2">
    <source>
        <dbReference type="ARBA" id="ARBA00022723"/>
    </source>
</evidence>
<keyword evidence="2 6" id="KW-0479">Metal-binding</keyword>
<keyword evidence="4 6" id="KW-0786">Thiamine pyrophosphate</keyword>
<reference evidence="10 11" key="1">
    <citation type="submission" date="2023-11" db="EMBL/GenBank/DDBJ databases">
        <title>Coraliomargarita sp. nov., isolated from marine algae.</title>
        <authorList>
            <person name="Lee J.K."/>
            <person name="Baek J.H."/>
            <person name="Kim J.M."/>
            <person name="Choi D.G."/>
            <person name="Jeon C.O."/>
        </authorList>
    </citation>
    <scope>NUCLEOTIDE SEQUENCE [LARGE SCALE GENOMIC DNA]</scope>
    <source>
        <strain evidence="10 11">J2-16</strain>
    </source>
</reference>
<protein>
    <recommendedName>
        <fullName evidence="6">2-succinyl-5-enolpyruvyl-6-hydroxy-3-cyclohexene-1-carboxylate synthase</fullName>
        <shortName evidence="6">SEPHCHC synthase</shortName>
        <ecNumber evidence="6">2.2.1.9</ecNumber>
    </recommendedName>
    <alternativeName>
        <fullName evidence="6">Menaquinone biosynthesis protein MenD</fullName>
    </alternativeName>
</protein>
<dbReference type="Proteomes" id="UP001324993">
    <property type="component" value="Chromosome"/>
</dbReference>
<keyword evidence="1 6" id="KW-0808">Transferase</keyword>
<evidence type="ECO:0000256" key="6">
    <source>
        <dbReference type="HAMAP-Rule" id="MF_01659"/>
    </source>
</evidence>
<evidence type="ECO:0000259" key="9">
    <source>
        <dbReference type="Pfam" id="PF16582"/>
    </source>
</evidence>
<dbReference type="PANTHER" id="PTHR42916:SF1">
    <property type="entry name" value="PROTEIN PHYLLO, CHLOROPLASTIC"/>
    <property type="match status" value="1"/>
</dbReference>
<dbReference type="CDD" id="cd07037">
    <property type="entry name" value="TPP_PYR_MenD"/>
    <property type="match status" value="1"/>
</dbReference>
<dbReference type="RefSeq" id="WP_319832934.1">
    <property type="nucleotide sequence ID" value="NZ_CP138858.1"/>
</dbReference>
<comment type="catalytic activity">
    <reaction evidence="6">
        <text>isochorismate + 2-oxoglutarate + H(+) = 5-enolpyruvoyl-6-hydroxy-2-succinyl-cyclohex-3-ene-1-carboxylate + CO2</text>
        <dbReference type="Rhea" id="RHEA:25593"/>
        <dbReference type="ChEBI" id="CHEBI:15378"/>
        <dbReference type="ChEBI" id="CHEBI:16526"/>
        <dbReference type="ChEBI" id="CHEBI:16810"/>
        <dbReference type="ChEBI" id="CHEBI:29780"/>
        <dbReference type="ChEBI" id="CHEBI:58818"/>
        <dbReference type="EC" id="2.2.1.9"/>
    </reaction>
</comment>
<dbReference type="InterPro" id="IPR011766">
    <property type="entry name" value="TPP_enzyme_TPP-bd"/>
</dbReference>
<evidence type="ECO:0000256" key="5">
    <source>
        <dbReference type="ARBA" id="ARBA00023211"/>
    </source>
</evidence>
<comment type="cofactor">
    <cofactor evidence="6">
        <name>Mg(2+)</name>
        <dbReference type="ChEBI" id="CHEBI:18420"/>
    </cofactor>
    <cofactor evidence="6">
        <name>Mn(2+)</name>
        <dbReference type="ChEBI" id="CHEBI:29035"/>
    </cofactor>
</comment>
<comment type="subunit">
    <text evidence="6">Homodimer.</text>
</comment>
<dbReference type="PIRSF" id="PIRSF004983">
    <property type="entry name" value="MenD"/>
    <property type="match status" value="1"/>
</dbReference>
<accession>A0ABZ0RM56</accession>
<dbReference type="Pfam" id="PF02775">
    <property type="entry name" value="TPP_enzyme_C"/>
    <property type="match status" value="1"/>
</dbReference>
<dbReference type="InterPro" id="IPR032264">
    <property type="entry name" value="MenD_middle"/>
</dbReference>
<dbReference type="CDD" id="cd02009">
    <property type="entry name" value="TPP_SHCHC_synthase"/>
    <property type="match status" value="1"/>
</dbReference>
<evidence type="ECO:0000256" key="1">
    <source>
        <dbReference type="ARBA" id="ARBA00022679"/>
    </source>
</evidence>
<dbReference type="HAMAP" id="MF_01659">
    <property type="entry name" value="MenD"/>
    <property type="match status" value="1"/>
</dbReference>
<comment type="cofactor">
    <cofactor evidence="6">
        <name>thiamine diphosphate</name>
        <dbReference type="ChEBI" id="CHEBI:58937"/>
    </cofactor>
    <text evidence="6">Binds 1 thiamine pyrophosphate per subunit.</text>
</comment>
<evidence type="ECO:0000313" key="10">
    <source>
        <dbReference type="EMBL" id="WPJ96070.1"/>
    </source>
</evidence>
<dbReference type="Gene3D" id="3.40.50.1220">
    <property type="entry name" value="TPP-binding domain"/>
    <property type="match status" value="1"/>
</dbReference>
<keyword evidence="6" id="KW-0474">Menaquinone biosynthesis</keyword>
<dbReference type="Gene3D" id="3.40.50.970">
    <property type="match status" value="2"/>
</dbReference>
<comment type="similarity">
    <text evidence="6">Belongs to the TPP enzyme family. MenD subfamily.</text>
</comment>
<gene>
    <name evidence="6 10" type="primary">menD</name>
    <name evidence="10" type="ORF">SH580_21885</name>
</gene>
<keyword evidence="11" id="KW-1185">Reference proteome</keyword>